<dbReference type="EMBL" id="CM029052">
    <property type="protein sequence ID" value="KAG2556742.1"/>
    <property type="molecule type" value="Genomic_DNA"/>
</dbReference>
<evidence type="ECO:0000256" key="1">
    <source>
        <dbReference type="SAM" id="MobiDB-lite"/>
    </source>
</evidence>
<feature type="region of interest" description="Disordered" evidence="1">
    <location>
        <begin position="79"/>
        <end position="106"/>
    </location>
</feature>
<evidence type="ECO:0000313" key="3">
    <source>
        <dbReference type="Proteomes" id="UP000823388"/>
    </source>
</evidence>
<gene>
    <name evidence="2" type="ORF">PVAP13_8NG189603</name>
</gene>
<comment type="caution">
    <text evidence="2">The sequence shown here is derived from an EMBL/GenBank/DDBJ whole genome shotgun (WGS) entry which is preliminary data.</text>
</comment>
<dbReference type="Proteomes" id="UP000823388">
    <property type="component" value="Chromosome 8N"/>
</dbReference>
<proteinExistence type="predicted"/>
<dbReference type="AlphaFoldDB" id="A0A8T0P9A7"/>
<reference evidence="2" key="1">
    <citation type="submission" date="2020-05" db="EMBL/GenBank/DDBJ databases">
        <title>WGS assembly of Panicum virgatum.</title>
        <authorList>
            <person name="Lovell J.T."/>
            <person name="Jenkins J."/>
            <person name="Shu S."/>
            <person name="Juenger T.E."/>
            <person name="Schmutz J."/>
        </authorList>
    </citation>
    <scope>NUCLEOTIDE SEQUENCE</scope>
    <source>
        <strain evidence="2">AP13</strain>
    </source>
</reference>
<accession>A0A8T0P9A7</accession>
<evidence type="ECO:0000313" key="2">
    <source>
        <dbReference type="EMBL" id="KAG2556742.1"/>
    </source>
</evidence>
<sequence>MRCVSCSSKFEILGPKDSKTSVVGLQNMDGDQRYWSRLGRSRAAAVTSTHQSDGRHRGKRPTRNAIRYADMRRAAHRLAGSRQNPFPRVSQHGNIPAVYGHTDSSQTSKTEIFRNVFLASHK</sequence>
<organism evidence="2 3">
    <name type="scientific">Panicum virgatum</name>
    <name type="common">Blackwell switchgrass</name>
    <dbReference type="NCBI Taxonomy" id="38727"/>
    <lineage>
        <taxon>Eukaryota</taxon>
        <taxon>Viridiplantae</taxon>
        <taxon>Streptophyta</taxon>
        <taxon>Embryophyta</taxon>
        <taxon>Tracheophyta</taxon>
        <taxon>Spermatophyta</taxon>
        <taxon>Magnoliopsida</taxon>
        <taxon>Liliopsida</taxon>
        <taxon>Poales</taxon>
        <taxon>Poaceae</taxon>
        <taxon>PACMAD clade</taxon>
        <taxon>Panicoideae</taxon>
        <taxon>Panicodae</taxon>
        <taxon>Paniceae</taxon>
        <taxon>Panicinae</taxon>
        <taxon>Panicum</taxon>
        <taxon>Panicum sect. Hiantes</taxon>
    </lineage>
</organism>
<protein>
    <submittedName>
        <fullName evidence="2">Uncharacterized protein</fullName>
    </submittedName>
</protein>
<name>A0A8T0P9A7_PANVG</name>
<keyword evidence="3" id="KW-1185">Reference proteome</keyword>